<keyword evidence="2" id="KW-0902">Two-component regulatory system</keyword>
<evidence type="ECO:0000256" key="2">
    <source>
        <dbReference type="ARBA" id="ARBA00023012"/>
    </source>
</evidence>
<keyword evidence="1" id="KW-0963">Cytoplasm</keyword>
<evidence type="ECO:0000259" key="6">
    <source>
        <dbReference type="PROSITE" id="PS50110"/>
    </source>
</evidence>
<evidence type="ECO:0000256" key="5">
    <source>
        <dbReference type="PROSITE-ProRule" id="PRU00169"/>
    </source>
</evidence>
<organism evidence="8 9">
    <name type="scientific">Rossellomorea marisflavi</name>
    <dbReference type="NCBI Taxonomy" id="189381"/>
    <lineage>
        <taxon>Bacteria</taxon>
        <taxon>Bacillati</taxon>
        <taxon>Bacillota</taxon>
        <taxon>Bacilli</taxon>
        <taxon>Bacillales</taxon>
        <taxon>Bacillaceae</taxon>
        <taxon>Rossellomorea</taxon>
    </lineage>
</organism>
<dbReference type="SUPFAM" id="SSF52172">
    <property type="entry name" value="CheY-like"/>
    <property type="match status" value="1"/>
</dbReference>
<dbReference type="Gene3D" id="3.40.50.2300">
    <property type="match status" value="1"/>
</dbReference>
<accession>A0A5D4RTT9</accession>
<feature type="modified residue" description="4-aspartylphosphate" evidence="5">
    <location>
        <position position="59"/>
    </location>
</feature>
<reference evidence="8 9" key="1">
    <citation type="submission" date="2019-08" db="EMBL/GenBank/DDBJ databases">
        <title>Bacillus genomes from the desert of Cuatro Cienegas, Coahuila.</title>
        <authorList>
            <person name="Olmedo-Alvarez G."/>
        </authorList>
    </citation>
    <scope>NUCLEOTIDE SEQUENCE [LARGE SCALE GENOMIC DNA]</scope>
    <source>
        <strain evidence="8 9">CH108_3D</strain>
    </source>
</reference>
<gene>
    <name evidence="8" type="ORF">FZC83_06995</name>
</gene>
<dbReference type="InterPro" id="IPR046947">
    <property type="entry name" value="LytR-like"/>
</dbReference>
<dbReference type="Pfam" id="PF04397">
    <property type="entry name" value="LytTR"/>
    <property type="match status" value="1"/>
</dbReference>
<dbReference type="Proteomes" id="UP000322997">
    <property type="component" value="Unassembled WGS sequence"/>
</dbReference>
<dbReference type="InterPro" id="IPR007492">
    <property type="entry name" value="LytTR_DNA-bd_dom"/>
</dbReference>
<evidence type="ECO:0000256" key="3">
    <source>
        <dbReference type="ARBA" id="ARBA00023159"/>
    </source>
</evidence>
<dbReference type="InterPro" id="IPR001789">
    <property type="entry name" value="Sig_transdc_resp-reg_receiver"/>
</dbReference>
<dbReference type="GO" id="GO:0000156">
    <property type="term" value="F:phosphorelay response regulator activity"/>
    <property type="evidence" value="ECO:0007669"/>
    <property type="project" value="InterPro"/>
</dbReference>
<name>A0A5D4RTT9_9BACI</name>
<dbReference type="SMART" id="SM00448">
    <property type="entry name" value="REC"/>
    <property type="match status" value="1"/>
</dbReference>
<dbReference type="CDD" id="cd17533">
    <property type="entry name" value="REC_LytTR_AgrA-like"/>
    <property type="match status" value="1"/>
</dbReference>
<dbReference type="EMBL" id="VTEQ01000002">
    <property type="protein sequence ID" value="TYS54687.1"/>
    <property type="molecule type" value="Genomic_DNA"/>
</dbReference>
<comment type="function">
    <text evidence="4">Required for high-level post-exponential phase expression of a series of secreted proteins.</text>
</comment>
<dbReference type="PROSITE" id="PS50930">
    <property type="entry name" value="HTH_LYTTR"/>
    <property type="match status" value="1"/>
</dbReference>
<feature type="domain" description="Response regulatory" evidence="6">
    <location>
        <begin position="2"/>
        <end position="126"/>
    </location>
</feature>
<evidence type="ECO:0000313" key="8">
    <source>
        <dbReference type="EMBL" id="TYS54687.1"/>
    </source>
</evidence>
<dbReference type="GO" id="GO:0003677">
    <property type="term" value="F:DNA binding"/>
    <property type="evidence" value="ECO:0007669"/>
    <property type="project" value="InterPro"/>
</dbReference>
<dbReference type="InterPro" id="IPR011006">
    <property type="entry name" value="CheY-like_superfamily"/>
</dbReference>
<keyword evidence="3" id="KW-0010">Activator</keyword>
<evidence type="ECO:0000313" key="9">
    <source>
        <dbReference type="Proteomes" id="UP000322997"/>
    </source>
</evidence>
<comment type="caution">
    <text evidence="8">The sequence shown here is derived from an EMBL/GenBank/DDBJ whole genome shotgun (WGS) entry which is preliminary data.</text>
</comment>
<dbReference type="AlphaFoldDB" id="A0A5D4RTT9"/>
<keyword evidence="5" id="KW-0597">Phosphoprotein</keyword>
<dbReference type="SMART" id="SM00850">
    <property type="entry name" value="LytTR"/>
    <property type="match status" value="1"/>
</dbReference>
<proteinExistence type="predicted"/>
<evidence type="ECO:0000256" key="1">
    <source>
        <dbReference type="ARBA" id="ARBA00022490"/>
    </source>
</evidence>
<dbReference type="PANTHER" id="PTHR37299">
    <property type="entry name" value="TRANSCRIPTIONAL REGULATOR-RELATED"/>
    <property type="match status" value="1"/>
</dbReference>
<dbReference type="Pfam" id="PF00072">
    <property type="entry name" value="Response_reg"/>
    <property type="match status" value="1"/>
</dbReference>
<evidence type="ECO:0000256" key="4">
    <source>
        <dbReference type="ARBA" id="ARBA00037164"/>
    </source>
</evidence>
<dbReference type="PANTHER" id="PTHR37299:SF3">
    <property type="entry name" value="STAGE 0 SPORULATION PROTEIN A HOMOLOG"/>
    <property type="match status" value="1"/>
</dbReference>
<dbReference type="Gene3D" id="2.40.50.1020">
    <property type="entry name" value="LytTr DNA-binding domain"/>
    <property type="match status" value="1"/>
</dbReference>
<evidence type="ECO:0000259" key="7">
    <source>
        <dbReference type="PROSITE" id="PS50930"/>
    </source>
</evidence>
<dbReference type="PROSITE" id="PS50110">
    <property type="entry name" value="RESPONSE_REGULATORY"/>
    <property type="match status" value="1"/>
</dbReference>
<sequence>MNIYLLEDDIIQQQRLSGMIKDICEIEGITYLNFHATSRPVDVLSSLKNASLHNLYFLDLEIDDEEQKGFAVAKEIRKSDPLGTIVFVTTHSELAMKTFEYHIGAVDFIDKSLGHEAFRQRVQDCLLLASWRTGAALPTDTFRYESGQSNFQVPFRELLYIETTGTPHKLRLVSTTRVMEFYGDLKELESLDHRLIRTHRAYVVNVKAIQEIDRKEKKVILADGSECLVSRRLLKTLLEKWKE</sequence>
<protein>
    <submittedName>
        <fullName evidence="8">Response regulator transcription factor</fullName>
    </submittedName>
</protein>
<dbReference type="RefSeq" id="WP_148984833.1">
    <property type="nucleotide sequence ID" value="NZ_JBNILK010000003.1"/>
</dbReference>
<feature type="domain" description="HTH LytTR-type" evidence="7">
    <location>
        <begin position="142"/>
        <end position="243"/>
    </location>
</feature>